<dbReference type="GO" id="GO:0016746">
    <property type="term" value="F:acyltransferase activity"/>
    <property type="evidence" value="ECO:0007669"/>
    <property type="project" value="UniProtKB-KW"/>
</dbReference>
<accession>A0AAE1RY26</accession>
<evidence type="ECO:0000256" key="3">
    <source>
        <dbReference type="ARBA" id="ARBA00023315"/>
    </source>
</evidence>
<evidence type="ECO:0000256" key="1">
    <source>
        <dbReference type="ARBA" id="ARBA00009861"/>
    </source>
</evidence>
<protein>
    <submittedName>
        <fullName evidence="4">Uncharacterized protein</fullName>
    </submittedName>
</protein>
<comment type="similarity">
    <text evidence="1">Belongs to the plant acyltransferase family.</text>
</comment>
<proteinExistence type="inferred from homology"/>
<evidence type="ECO:0000256" key="2">
    <source>
        <dbReference type="ARBA" id="ARBA00022679"/>
    </source>
</evidence>
<comment type="caution">
    <text evidence="4">The sequence shown here is derived from an EMBL/GenBank/DDBJ whole genome shotgun (WGS) entry which is preliminary data.</text>
</comment>
<dbReference type="PANTHER" id="PTHR31623">
    <property type="entry name" value="F21J9.9"/>
    <property type="match status" value="1"/>
</dbReference>
<dbReference type="Gene3D" id="3.30.559.10">
    <property type="entry name" value="Chloramphenicol acetyltransferase-like domain"/>
    <property type="match status" value="2"/>
</dbReference>
<dbReference type="Proteomes" id="UP001291623">
    <property type="component" value="Unassembled WGS sequence"/>
</dbReference>
<organism evidence="4 5">
    <name type="scientific">Anisodus tanguticus</name>
    <dbReference type="NCBI Taxonomy" id="243964"/>
    <lineage>
        <taxon>Eukaryota</taxon>
        <taxon>Viridiplantae</taxon>
        <taxon>Streptophyta</taxon>
        <taxon>Embryophyta</taxon>
        <taxon>Tracheophyta</taxon>
        <taxon>Spermatophyta</taxon>
        <taxon>Magnoliopsida</taxon>
        <taxon>eudicotyledons</taxon>
        <taxon>Gunneridae</taxon>
        <taxon>Pentapetalae</taxon>
        <taxon>asterids</taxon>
        <taxon>lamiids</taxon>
        <taxon>Solanales</taxon>
        <taxon>Solanaceae</taxon>
        <taxon>Solanoideae</taxon>
        <taxon>Hyoscyameae</taxon>
        <taxon>Anisodus</taxon>
    </lineage>
</organism>
<evidence type="ECO:0000313" key="5">
    <source>
        <dbReference type="Proteomes" id="UP001291623"/>
    </source>
</evidence>
<keyword evidence="3" id="KW-0012">Acyltransferase</keyword>
<dbReference type="InterPro" id="IPR023213">
    <property type="entry name" value="CAT-like_dom_sf"/>
</dbReference>
<dbReference type="PANTHER" id="PTHR31623:SF61">
    <property type="entry name" value="ACETYL-COA-BENZYLALCOHOL ACETYLTRANSFERASE-LIKE"/>
    <property type="match status" value="1"/>
</dbReference>
<reference evidence="4" key="1">
    <citation type="submission" date="2023-12" db="EMBL/GenBank/DDBJ databases">
        <title>Genome assembly of Anisodus tanguticus.</title>
        <authorList>
            <person name="Wang Y.-J."/>
        </authorList>
    </citation>
    <scope>NUCLEOTIDE SEQUENCE</scope>
    <source>
        <strain evidence="4">KB-2021</strain>
        <tissue evidence="4">Leaf</tissue>
    </source>
</reference>
<dbReference type="AlphaFoldDB" id="A0AAE1RY26"/>
<dbReference type="EMBL" id="JAVYJV010000011">
    <property type="protein sequence ID" value="KAK4359742.1"/>
    <property type="molecule type" value="Genomic_DNA"/>
</dbReference>
<keyword evidence="2" id="KW-0808">Transferase</keyword>
<name>A0AAE1RY26_9SOLA</name>
<sequence>MDSESAALQIEILSTKLITPSSPTPNHLHNYNLSFFDQIAEDVHLPLVLFYPPNDKNSTPDHQQLEQSLSRVLTHVYPIAGRFTDDFCSISCLDQGVKLVTANVNSKLDDFLEQAHKDVNVAVLCWPHDTWDVDEDNLVITPLVIIQVTKFECGGIALSMSHAHIAMDGFSSLSFLYEWSKVCRLGINAQKINFLSFNLGEIFPTRDLSKLLLPRIHGETRAESKLVAKRLYIDEAAISKLRDEMVAYLSFKPTRVEMITAVLWRALIRSSLVKNGNLRRSLMGVPINLRSKISLPQIEKCFGNLVVDAPVKFVPEETKMELHSLVTLIRETMQKTIDYLNKESPDEIVSAVADLYNGSFQTQDWGASPEVDTFTTSSLCRFPILGADFGWGKPCLMHFGSRHTQTCWLYDAECGDGVCVQVDLKESYMRFFECDQDISTYFKF</sequence>
<dbReference type="Pfam" id="PF02458">
    <property type="entry name" value="Transferase"/>
    <property type="match status" value="1"/>
</dbReference>
<gene>
    <name evidence="4" type="ORF">RND71_021971</name>
</gene>
<keyword evidence="5" id="KW-1185">Reference proteome</keyword>
<evidence type="ECO:0000313" key="4">
    <source>
        <dbReference type="EMBL" id="KAK4359742.1"/>
    </source>
</evidence>